<evidence type="ECO:0000259" key="2">
    <source>
        <dbReference type="PROSITE" id="PS50158"/>
    </source>
</evidence>
<dbReference type="Proteomes" id="UP001186944">
    <property type="component" value="Unassembled WGS sequence"/>
</dbReference>
<dbReference type="SUPFAM" id="SSF57756">
    <property type="entry name" value="Retrovirus zinc finger-like domains"/>
    <property type="match status" value="1"/>
</dbReference>
<dbReference type="GO" id="GO:0003723">
    <property type="term" value="F:RNA binding"/>
    <property type="evidence" value="ECO:0007669"/>
    <property type="project" value="InterPro"/>
</dbReference>
<comment type="caution">
    <text evidence="3">The sequence shown here is derived from an EMBL/GenBank/DDBJ whole genome shotgun (WGS) entry which is preliminary data.</text>
</comment>
<dbReference type="InterPro" id="IPR001878">
    <property type="entry name" value="Znf_CCHC"/>
</dbReference>
<proteinExistence type="predicted"/>
<dbReference type="Pfam" id="PF13472">
    <property type="entry name" value="Lipase_GDSL_2"/>
    <property type="match status" value="1"/>
</dbReference>
<evidence type="ECO:0000256" key="1">
    <source>
        <dbReference type="PROSITE-ProRule" id="PRU00047"/>
    </source>
</evidence>
<dbReference type="SMART" id="SM00343">
    <property type="entry name" value="ZnF_C2HC"/>
    <property type="match status" value="3"/>
</dbReference>
<keyword evidence="4" id="KW-1185">Reference proteome</keyword>
<dbReference type="AlphaFoldDB" id="A0AA88XE77"/>
<dbReference type="GO" id="GO:0003690">
    <property type="term" value="F:double-stranded DNA binding"/>
    <property type="evidence" value="ECO:0007669"/>
    <property type="project" value="InterPro"/>
</dbReference>
<dbReference type="PANTHER" id="PTHR22639:SF3">
    <property type="entry name" value="ZINC FINGER CCHC DOMAIN-CONTAINING PROTEIN 3"/>
    <property type="match status" value="1"/>
</dbReference>
<gene>
    <name evidence="3" type="ORF">FSP39_000185</name>
</gene>
<dbReference type="Pfam" id="PF00098">
    <property type="entry name" value="zf-CCHC"/>
    <property type="match status" value="2"/>
</dbReference>
<dbReference type="InterPro" id="IPR042509">
    <property type="entry name" value="ZCCHC3"/>
</dbReference>
<dbReference type="GO" id="GO:0002218">
    <property type="term" value="P:activation of innate immune response"/>
    <property type="evidence" value="ECO:0007669"/>
    <property type="project" value="InterPro"/>
</dbReference>
<keyword evidence="1" id="KW-0862">Zinc</keyword>
<keyword evidence="1" id="KW-0479">Metal-binding</keyword>
<organism evidence="3 4">
    <name type="scientific">Pinctada imbricata</name>
    <name type="common">Atlantic pearl-oyster</name>
    <name type="synonym">Pinctada martensii</name>
    <dbReference type="NCBI Taxonomy" id="66713"/>
    <lineage>
        <taxon>Eukaryota</taxon>
        <taxon>Metazoa</taxon>
        <taxon>Spiralia</taxon>
        <taxon>Lophotrochozoa</taxon>
        <taxon>Mollusca</taxon>
        <taxon>Bivalvia</taxon>
        <taxon>Autobranchia</taxon>
        <taxon>Pteriomorphia</taxon>
        <taxon>Pterioida</taxon>
        <taxon>Pterioidea</taxon>
        <taxon>Pteriidae</taxon>
        <taxon>Pinctada</taxon>
    </lineage>
</organism>
<dbReference type="PROSITE" id="PS50158">
    <property type="entry name" value="ZF_CCHC"/>
    <property type="match status" value="2"/>
</dbReference>
<keyword evidence="1" id="KW-0863">Zinc-finger</keyword>
<dbReference type="EMBL" id="VSWD01000013">
    <property type="protein sequence ID" value="KAK3083605.1"/>
    <property type="molecule type" value="Genomic_DNA"/>
</dbReference>
<name>A0AA88XE77_PINIB</name>
<reference evidence="3" key="1">
    <citation type="submission" date="2019-08" db="EMBL/GenBank/DDBJ databases">
        <title>The improved chromosome-level genome for the pearl oyster Pinctada fucata martensii using PacBio sequencing and Hi-C.</title>
        <authorList>
            <person name="Zheng Z."/>
        </authorList>
    </citation>
    <scope>NUCLEOTIDE SEQUENCE</scope>
    <source>
        <strain evidence="3">ZZ-2019</strain>
        <tissue evidence="3">Adductor muscle</tissue>
    </source>
</reference>
<dbReference type="InterPro" id="IPR036514">
    <property type="entry name" value="SGNH_hydro_sf"/>
</dbReference>
<feature type="domain" description="CCHC-type" evidence="2">
    <location>
        <begin position="162"/>
        <end position="177"/>
    </location>
</feature>
<dbReference type="SUPFAM" id="SSF52266">
    <property type="entry name" value="SGNH hydrolase"/>
    <property type="match status" value="1"/>
</dbReference>
<dbReference type="GO" id="GO:0008270">
    <property type="term" value="F:zinc ion binding"/>
    <property type="evidence" value="ECO:0007669"/>
    <property type="project" value="UniProtKB-KW"/>
</dbReference>
<accession>A0AA88XE77</accession>
<dbReference type="Gene3D" id="3.40.50.1110">
    <property type="entry name" value="SGNH hydrolase"/>
    <property type="match status" value="1"/>
</dbReference>
<dbReference type="InterPro" id="IPR036875">
    <property type="entry name" value="Znf_CCHC_sf"/>
</dbReference>
<dbReference type="Gene3D" id="4.10.60.10">
    <property type="entry name" value="Zinc finger, CCHC-type"/>
    <property type="match status" value="2"/>
</dbReference>
<dbReference type="PANTHER" id="PTHR22639">
    <property type="entry name" value="GAG-RELATED PROTEIN"/>
    <property type="match status" value="1"/>
</dbReference>
<evidence type="ECO:0000313" key="3">
    <source>
        <dbReference type="EMBL" id="KAK3083605.1"/>
    </source>
</evidence>
<dbReference type="InterPro" id="IPR013830">
    <property type="entry name" value="SGNH_hydro"/>
</dbReference>
<evidence type="ECO:0000313" key="4">
    <source>
        <dbReference type="Proteomes" id="UP001186944"/>
    </source>
</evidence>
<protein>
    <recommendedName>
        <fullName evidence="2">CCHC-type domain-containing protein</fullName>
    </recommendedName>
</protein>
<sequence length="441" mass="49487">MGEISREMSVHFYHKFIKGVTHADVVDSLKDIEMETSVISIQITEERCVITCKDIETKHALMVKGLDIKNRNVQLLDVEKTVTNVTIKDAPYELRDEVIVTFMSQFGQVVPSSVKRGTIKGTEIENGTRYLNIIGCAPTLPLRAKIGRFDIRIFANNKRTPCFRCGESDHPSYKCPRVGMKVCHVCKGTDHLAKECPEKRQLICYYCNESGHIQRNCPMRDVDVYGEYAAEVREGREANDAESTENNVTPQKPEKVNEKMVKTAVVLGASNVRRLNINDDESIVDASISGATLHNIRQTIDKALDEIEKNESNIEKVIVSLGTNDVSQNKLDSEQVILNFTAAINEVKAEFPNAEIGVCGIIPRKGRNERVKNFNSVAESVNRFALKMCAKDDACTYIDTPAAFTRQGKIASEFYDPNDQSGLHVSKTGAEKLKDKFYEFY</sequence>
<feature type="domain" description="CCHC-type" evidence="2">
    <location>
        <begin position="204"/>
        <end position="218"/>
    </location>
</feature>